<reference evidence="2" key="1">
    <citation type="submission" date="2021-06" db="EMBL/GenBank/DDBJ databases">
        <title>44 bacteria genomes isolated from Dapeng, Shenzhen.</title>
        <authorList>
            <person name="Zheng W."/>
            <person name="Yu S."/>
            <person name="Huang Y."/>
        </authorList>
    </citation>
    <scope>NUCLEOTIDE SEQUENCE</scope>
    <source>
        <strain evidence="2">DP5N28-2</strain>
    </source>
</reference>
<gene>
    <name evidence="2" type="ORF">KUV50_07025</name>
</gene>
<comment type="caution">
    <text evidence="2">The sequence shown here is derived from an EMBL/GenBank/DDBJ whole genome shotgun (WGS) entry which is preliminary data.</text>
</comment>
<dbReference type="EMBL" id="JAHVHU010000006">
    <property type="protein sequence ID" value="MBY5957875.1"/>
    <property type="molecule type" value="Genomic_DNA"/>
</dbReference>
<accession>A0A953HT16</accession>
<organism evidence="2 3">
    <name type="scientific">Membranihabitans marinus</name>
    <dbReference type="NCBI Taxonomy" id="1227546"/>
    <lineage>
        <taxon>Bacteria</taxon>
        <taxon>Pseudomonadati</taxon>
        <taxon>Bacteroidota</taxon>
        <taxon>Saprospiria</taxon>
        <taxon>Saprospirales</taxon>
        <taxon>Saprospiraceae</taxon>
        <taxon>Membranihabitans</taxon>
    </lineage>
</organism>
<dbReference type="Pfam" id="PF14121">
    <property type="entry name" value="Porin_10"/>
    <property type="match status" value="1"/>
</dbReference>
<feature type="chain" id="PRO_5036923340" description="Porin" evidence="1">
    <location>
        <begin position="22"/>
        <end position="616"/>
    </location>
</feature>
<dbReference type="AlphaFoldDB" id="A0A953HT16"/>
<sequence>MPKQFVKLIIVWFLTTPWVVAQTELQSSEQSESTEINDTIQYTDYQLRAKDDIITDTTLQGNFHTTGPIEDQWPHLMTLGYSGSPVYGPQYYIPKDAGWDLGYRAFDPYRKKFDDLLFIQDGLPITKVTYIQTPQVNQSIFDGYFARKINDVSFALDHNRYNYTGDYLNQKSYNTIFHTGLTFDKEKWYGYILFASEVFQQNNNGGITTDSLYFGPQQDIYDNRAGYPVQFQNGLSRDDSKTGRAGFMLKALRFRNYGVNIGARVDVGQRQISTTSEAPRTEEAFFPAYNISGVDGLNTYLKKTSVLPGAVLEFSDSARSVFTLRSLTGIHLNQLNFTDDSENWQEFVQQGDLNFQSEYIDLSSHLDLRIFDNKLYFDLSGEIGTNWRGFGVSGHAALKRTAAPWLFRYQNFSGDKTWANSPPSMFTQLLGGTIQYESEKLTAGISLSQLFQSNLSYLNEQGLPDTINQQTSVTISPELRLHLGIFHLENELAFRSSDGVHPYYPTLSGRHSIYIEDKWFKNRMHLNLGLTVYWKNAHQTYYYLPYTQSFVPANQMLAGEYRVHPFFAFRVRTFKFFIRMENSNLFWQKNTILYDTYHYPLMDPALRLGIEWIFRN</sequence>
<protein>
    <recommendedName>
        <fullName evidence="4">Porin</fullName>
    </recommendedName>
</protein>
<evidence type="ECO:0000313" key="3">
    <source>
        <dbReference type="Proteomes" id="UP000753961"/>
    </source>
</evidence>
<proteinExistence type="predicted"/>
<evidence type="ECO:0000256" key="1">
    <source>
        <dbReference type="SAM" id="SignalP"/>
    </source>
</evidence>
<keyword evidence="3" id="KW-1185">Reference proteome</keyword>
<dbReference type="Proteomes" id="UP000753961">
    <property type="component" value="Unassembled WGS sequence"/>
</dbReference>
<evidence type="ECO:0000313" key="2">
    <source>
        <dbReference type="EMBL" id="MBY5957875.1"/>
    </source>
</evidence>
<name>A0A953HT16_9BACT</name>
<dbReference type="InterPro" id="IPR025631">
    <property type="entry name" value="Porin_10"/>
</dbReference>
<keyword evidence="1" id="KW-0732">Signal</keyword>
<evidence type="ECO:0008006" key="4">
    <source>
        <dbReference type="Google" id="ProtNLM"/>
    </source>
</evidence>
<feature type="signal peptide" evidence="1">
    <location>
        <begin position="1"/>
        <end position="21"/>
    </location>
</feature>
<dbReference type="RefSeq" id="WP_222579395.1">
    <property type="nucleotide sequence ID" value="NZ_JAHVHU010000006.1"/>
</dbReference>